<feature type="domain" description="Copper acquisition factor BIM1-like" evidence="9">
    <location>
        <begin position="15"/>
        <end position="142"/>
    </location>
</feature>
<dbReference type="CDD" id="cd21176">
    <property type="entry name" value="LPMO_auxiliary-like"/>
    <property type="match status" value="1"/>
</dbReference>
<dbReference type="PANTHER" id="PTHR34992:SF10">
    <property type="entry name" value="COPPER ACQUISITION FACTOR BIM1-LIKE DOMAIN-CONTAINING PROTEIN"/>
    <property type="match status" value="1"/>
</dbReference>
<accession>A0AAD4CSZ4</accession>
<evidence type="ECO:0000256" key="2">
    <source>
        <dbReference type="ARBA" id="ARBA00022475"/>
    </source>
</evidence>
<keyword evidence="4" id="KW-0732">Signal</keyword>
<evidence type="ECO:0000313" key="10">
    <source>
        <dbReference type="EMBL" id="KAF9891167.1"/>
    </source>
</evidence>
<sequence length="185" mass="20030">MWVDWERPSSTTGRGGMPTSTNRTKWPIGGGAFSFQPGWFQGHGSAFIYLNLGLGRIPDNMSHPMITPFEIVGPTNNPYPGTVCLPQVPLPANVSVQVGDLATIQIVELAKHGAALYNCADIEFAEPEDVPEVTRDNCFNSSEIGFRSLFTSSSLQSAAPVNPSPGVSSILLPLMMVVMVRCWMM</sequence>
<feature type="region of interest" description="Disordered" evidence="8">
    <location>
        <begin position="1"/>
        <end position="22"/>
    </location>
</feature>
<dbReference type="PANTHER" id="PTHR34992">
    <property type="entry name" value="HYPHAL ANASTAMOSIS-7 PROTEIN"/>
    <property type="match status" value="1"/>
</dbReference>
<comment type="subcellular location">
    <subcellularLocation>
        <location evidence="1">Cell membrane</location>
        <topology evidence="1">Lipid-anchor</topology>
        <topology evidence="1">GPI-anchor</topology>
    </subcellularLocation>
</comment>
<evidence type="ECO:0000256" key="7">
    <source>
        <dbReference type="ARBA" id="ARBA00023288"/>
    </source>
</evidence>
<reference evidence="10" key="1">
    <citation type="journal article" date="2019" name="Beilstein J. Org. Chem.">
        <title>Nanangenines: drimane sesquiterpenoids as the dominant metabolite cohort of a novel Australian fungus, Aspergillus nanangensis.</title>
        <authorList>
            <person name="Lacey H.J."/>
            <person name="Gilchrist C.L.M."/>
            <person name="Crombie A."/>
            <person name="Kalaitzis J.A."/>
            <person name="Vuong D."/>
            <person name="Rutledge P.J."/>
            <person name="Turner P."/>
            <person name="Pitt J.I."/>
            <person name="Lacey E."/>
            <person name="Chooi Y.H."/>
            <person name="Piggott A.M."/>
        </authorList>
    </citation>
    <scope>NUCLEOTIDE SEQUENCE</scope>
    <source>
        <strain evidence="10">MST-FP2251</strain>
    </source>
</reference>
<keyword evidence="5" id="KW-0472">Membrane</keyword>
<evidence type="ECO:0000256" key="5">
    <source>
        <dbReference type="ARBA" id="ARBA00023136"/>
    </source>
</evidence>
<keyword evidence="2" id="KW-1003">Cell membrane</keyword>
<evidence type="ECO:0000256" key="1">
    <source>
        <dbReference type="ARBA" id="ARBA00004609"/>
    </source>
</evidence>
<dbReference type="Proteomes" id="UP001194746">
    <property type="component" value="Unassembled WGS sequence"/>
</dbReference>
<dbReference type="GO" id="GO:0005886">
    <property type="term" value="C:plasma membrane"/>
    <property type="evidence" value="ECO:0007669"/>
    <property type="project" value="UniProtKB-SubCell"/>
</dbReference>
<dbReference type="EMBL" id="VCAU01000020">
    <property type="protein sequence ID" value="KAF9891167.1"/>
    <property type="molecule type" value="Genomic_DNA"/>
</dbReference>
<keyword evidence="6" id="KW-0325">Glycoprotein</keyword>
<keyword evidence="3" id="KW-0336">GPI-anchor</keyword>
<gene>
    <name evidence="10" type="ORF">FE257_004731</name>
</gene>
<dbReference type="GO" id="GO:0098552">
    <property type="term" value="C:side of membrane"/>
    <property type="evidence" value="ECO:0007669"/>
    <property type="project" value="UniProtKB-KW"/>
</dbReference>
<evidence type="ECO:0000313" key="11">
    <source>
        <dbReference type="Proteomes" id="UP001194746"/>
    </source>
</evidence>
<keyword evidence="7" id="KW-0449">Lipoprotein</keyword>
<dbReference type="Pfam" id="PF20238">
    <property type="entry name" value="BIM1-like_dom"/>
    <property type="match status" value="1"/>
</dbReference>
<evidence type="ECO:0000256" key="3">
    <source>
        <dbReference type="ARBA" id="ARBA00022622"/>
    </source>
</evidence>
<evidence type="ECO:0000256" key="6">
    <source>
        <dbReference type="ARBA" id="ARBA00023180"/>
    </source>
</evidence>
<dbReference type="InterPro" id="IPR046936">
    <property type="entry name" value="BIM1-like"/>
</dbReference>
<protein>
    <recommendedName>
        <fullName evidence="9">Copper acquisition factor BIM1-like domain-containing protein</fullName>
    </recommendedName>
</protein>
<evidence type="ECO:0000256" key="8">
    <source>
        <dbReference type="SAM" id="MobiDB-lite"/>
    </source>
</evidence>
<dbReference type="InterPro" id="IPR046530">
    <property type="entry name" value="BIM1-like_dom"/>
</dbReference>
<reference evidence="10" key="2">
    <citation type="submission" date="2020-02" db="EMBL/GenBank/DDBJ databases">
        <authorList>
            <person name="Gilchrist C.L.M."/>
            <person name="Chooi Y.-H."/>
        </authorList>
    </citation>
    <scope>NUCLEOTIDE SEQUENCE</scope>
    <source>
        <strain evidence="10">MST-FP2251</strain>
    </source>
</reference>
<feature type="compositionally biased region" description="Polar residues" evidence="8">
    <location>
        <begin position="8"/>
        <end position="22"/>
    </location>
</feature>
<keyword evidence="11" id="KW-1185">Reference proteome</keyword>
<evidence type="ECO:0000256" key="4">
    <source>
        <dbReference type="ARBA" id="ARBA00022729"/>
    </source>
</evidence>
<evidence type="ECO:0000259" key="9">
    <source>
        <dbReference type="Pfam" id="PF20238"/>
    </source>
</evidence>
<organism evidence="10 11">
    <name type="scientific">Aspergillus nanangensis</name>
    <dbReference type="NCBI Taxonomy" id="2582783"/>
    <lineage>
        <taxon>Eukaryota</taxon>
        <taxon>Fungi</taxon>
        <taxon>Dikarya</taxon>
        <taxon>Ascomycota</taxon>
        <taxon>Pezizomycotina</taxon>
        <taxon>Eurotiomycetes</taxon>
        <taxon>Eurotiomycetidae</taxon>
        <taxon>Eurotiales</taxon>
        <taxon>Aspergillaceae</taxon>
        <taxon>Aspergillus</taxon>
        <taxon>Aspergillus subgen. Circumdati</taxon>
    </lineage>
</organism>
<name>A0AAD4CSZ4_ASPNN</name>
<comment type="caution">
    <text evidence="10">The sequence shown here is derived from an EMBL/GenBank/DDBJ whole genome shotgun (WGS) entry which is preliminary data.</text>
</comment>
<dbReference type="AlphaFoldDB" id="A0AAD4CSZ4"/>
<proteinExistence type="predicted"/>